<name>A0A0D8JC37_9BACT</name>
<dbReference type="GO" id="GO:0005737">
    <property type="term" value="C:cytoplasm"/>
    <property type="evidence" value="ECO:0007669"/>
    <property type="project" value="UniProtKB-SubCell"/>
</dbReference>
<keyword evidence="2" id="KW-0810">Translation regulation</keyword>
<sequence>MNKAEESKVLIEAILEGIHRIKGKEIKHVDLESIGHTECGHFIICHGTSSTHVDSIAHTVEETVKEITGEDVWHRDGYRNALWILLDYGDVMVHVFQEEARRFYNLEGLWADAKITQIEEED</sequence>
<comment type="function">
    <text evidence="2">Functions as a ribosomal silencing factor. Interacts with ribosomal protein uL14 (rplN), blocking formation of intersubunit bridge B8. Prevents association of the 30S and 50S ribosomal subunits and the formation of functional ribosomes, thus repressing translation.</text>
</comment>
<dbReference type="GO" id="GO:0090071">
    <property type="term" value="P:negative regulation of ribosome biogenesis"/>
    <property type="evidence" value="ECO:0007669"/>
    <property type="project" value="UniProtKB-UniRule"/>
</dbReference>
<reference evidence="3 4" key="1">
    <citation type="submission" date="2014-09" db="EMBL/GenBank/DDBJ databases">
        <title>Draft Genome Sequence of Draconibacterium sp. JN14CK-3.</title>
        <authorList>
            <person name="Dong C."/>
            <person name="Lai Q."/>
            <person name="Shao Z."/>
        </authorList>
    </citation>
    <scope>NUCLEOTIDE SEQUENCE [LARGE SCALE GENOMIC DNA]</scope>
    <source>
        <strain evidence="3 4">JN14CK-3</strain>
    </source>
</reference>
<dbReference type="InterPro" id="IPR043519">
    <property type="entry name" value="NT_sf"/>
</dbReference>
<comment type="similarity">
    <text evidence="1 2">Belongs to the Iojap/RsfS family.</text>
</comment>
<gene>
    <name evidence="2" type="primary">rsfS</name>
    <name evidence="3" type="ORF">LH29_03490</name>
</gene>
<dbReference type="GO" id="GO:0017148">
    <property type="term" value="P:negative regulation of translation"/>
    <property type="evidence" value="ECO:0007669"/>
    <property type="project" value="UniProtKB-UniRule"/>
</dbReference>
<comment type="subcellular location">
    <subcellularLocation>
        <location evidence="2">Cytoplasm</location>
    </subcellularLocation>
</comment>
<dbReference type="Proteomes" id="UP000032544">
    <property type="component" value="Unassembled WGS sequence"/>
</dbReference>
<dbReference type="GO" id="GO:0042256">
    <property type="term" value="P:cytosolic ribosome assembly"/>
    <property type="evidence" value="ECO:0007669"/>
    <property type="project" value="UniProtKB-UniRule"/>
</dbReference>
<comment type="caution">
    <text evidence="3">The sequence shown here is derived from an EMBL/GenBank/DDBJ whole genome shotgun (WGS) entry which is preliminary data.</text>
</comment>
<dbReference type="NCBIfam" id="TIGR00090">
    <property type="entry name" value="rsfS_iojap_ybeB"/>
    <property type="match status" value="1"/>
</dbReference>
<dbReference type="PANTHER" id="PTHR21043:SF0">
    <property type="entry name" value="MITOCHONDRIAL ASSEMBLY OF RIBOSOMAL LARGE SUBUNIT PROTEIN 1"/>
    <property type="match status" value="1"/>
</dbReference>
<keyword evidence="2" id="KW-0678">Repressor</keyword>
<dbReference type="PATRIC" id="fig|1544798.3.peg.718"/>
<dbReference type="RefSeq" id="WP_045026101.1">
    <property type="nucleotide sequence ID" value="NZ_JRHC01000001.1"/>
</dbReference>
<evidence type="ECO:0000256" key="2">
    <source>
        <dbReference type="HAMAP-Rule" id="MF_01477"/>
    </source>
</evidence>
<dbReference type="PANTHER" id="PTHR21043">
    <property type="entry name" value="IOJAP SUPERFAMILY ORTHOLOG"/>
    <property type="match status" value="1"/>
</dbReference>
<protein>
    <recommendedName>
        <fullName evidence="2">Ribosomal silencing factor RsfS</fullName>
    </recommendedName>
</protein>
<evidence type="ECO:0000256" key="1">
    <source>
        <dbReference type="ARBA" id="ARBA00010574"/>
    </source>
</evidence>
<dbReference type="HAMAP" id="MF_01477">
    <property type="entry name" value="Iojap_RsfS"/>
    <property type="match status" value="1"/>
</dbReference>
<dbReference type="SUPFAM" id="SSF81301">
    <property type="entry name" value="Nucleotidyltransferase"/>
    <property type="match status" value="1"/>
</dbReference>
<dbReference type="STRING" id="1544798.LH29_03490"/>
<dbReference type="EMBL" id="JRHC01000001">
    <property type="protein sequence ID" value="KJF44555.1"/>
    <property type="molecule type" value="Genomic_DNA"/>
</dbReference>
<dbReference type="AlphaFoldDB" id="A0A0D8JC37"/>
<comment type="subunit">
    <text evidence="2">Interacts with ribosomal protein uL14 (rplN).</text>
</comment>
<keyword evidence="2" id="KW-0963">Cytoplasm</keyword>
<evidence type="ECO:0000313" key="3">
    <source>
        <dbReference type="EMBL" id="KJF44555.1"/>
    </source>
</evidence>
<organism evidence="3 4">
    <name type="scientific">Draconibacterium sediminis</name>
    <dbReference type="NCBI Taxonomy" id="1544798"/>
    <lineage>
        <taxon>Bacteria</taxon>
        <taxon>Pseudomonadati</taxon>
        <taxon>Bacteroidota</taxon>
        <taxon>Bacteroidia</taxon>
        <taxon>Marinilabiliales</taxon>
        <taxon>Prolixibacteraceae</taxon>
        <taxon>Draconibacterium</taxon>
    </lineage>
</organism>
<proteinExistence type="inferred from homology"/>
<accession>A0A0D8JC37</accession>
<keyword evidence="4" id="KW-1185">Reference proteome</keyword>
<dbReference type="InterPro" id="IPR004394">
    <property type="entry name" value="Iojap/RsfS/C7orf30"/>
</dbReference>
<dbReference type="OrthoDB" id="9793681at2"/>
<evidence type="ECO:0000313" key="4">
    <source>
        <dbReference type="Proteomes" id="UP000032544"/>
    </source>
</evidence>
<dbReference type="GO" id="GO:0043023">
    <property type="term" value="F:ribosomal large subunit binding"/>
    <property type="evidence" value="ECO:0007669"/>
    <property type="project" value="TreeGrafter"/>
</dbReference>
<dbReference type="Pfam" id="PF02410">
    <property type="entry name" value="RsfS"/>
    <property type="match status" value="1"/>
</dbReference>
<dbReference type="Gene3D" id="3.30.460.10">
    <property type="entry name" value="Beta Polymerase, domain 2"/>
    <property type="match status" value="1"/>
</dbReference>